<organism evidence="9 10">
    <name type="scientific">Octopus vulgaris</name>
    <name type="common">Common octopus</name>
    <dbReference type="NCBI Taxonomy" id="6645"/>
    <lineage>
        <taxon>Eukaryota</taxon>
        <taxon>Metazoa</taxon>
        <taxon>Spiralia</taxon>
        <taxon>Lophotrochozoa</taxon>
        <taxon>Mollusca</taxon>
        <taxon>Cephalopoda</taxon>
        <taxon>Coleoidea</taxon>
        <taxon>Octopodiformes</taxon>
        <taxon>Octopoda</taxon>
        <taxon>Incirrata</taxon>
        <taxon>Octopodidae</taxon>
        <taxon>Octopus</taxon>
    </lineage>
</organism>
<dbReference type="SUPFAM" id="SSF57667">
    <property type="entry name" value="beta-beta-alpha zinc fingers"/>
    <property type="match status" value="1"/>
</dbReference>
<keyword evidence="7" id="KW-1133">Transmembrane helix</keyword>
<dbReference type="PANTHER" id="PTHR23235">
    <property type="entry name" value="KRUEPPEL-LIKE TRANSCRIPTION FACTOR"/>
    <property type="match status" value="1"/>
</dbReference>
<dbReference type="GO" id="GO:0005694">
    <property type="term" value="C:chromosome"/>
    <property type="evidence" value="ECO:0007669"/>
    <property type="project" value="UniProtKB-ARBA"/>
</dbReference>
<dbReference type="Gene3D" id="3.30.160.60">
    <property type="entry name" value="Classic Zinc Finger"/>
    <property type="match status" value="2"/>
</dbReference>
<keyword evidence="2" id="KW-0677">Repeat</keyword>
<dbReference type="Pfam" id="PF13912">
    <property type="entry name" value="zf-C2H2_6"/>
    <property type="match status" value="1"/>
</dbReference>
<dbReference type="GO" id="GO:0045893">
    <property type="term" value="P:positive regulation of DNA-templated transcription"/>
    <property type="evidence" value="ECO:0007669"/>
    <property type="project" value="UniProtKB-ARBA"/>
</dbReference>
<evidence type="ECO:0000256" key="3">
    <source>
        <dbReference type="ARBA" id="ARBA00022771"/>
    </source>
</evidence>
<evidence type="ECO:0000256" key="7">
    <source>
        <dbReference type="SAM" id="Phobius"/>
    </source>
</evidence>
<reference evidence="9" key="1">
    <citation type="submission" date="2023-08" db="EMBL/GenBank/DDBJ databases">
        <authorList>
            <person name="Alioto T."/>
            <person name="Alioto T."/>
            <person name="Gomez Garrido J."/>
        </authorList>
    </citation>
    <scope>NUCLEOTIDE SEQUENCE</scope>
</reference>
<keyword evidence="1" id="KW-0479">Metal-binding</keyword>
<keyword evidence="4" id="KW-0862">Zinc</keyword>
<evidence type="ECO:0000313" key="10">
    <source>
        <dbReference type="Proteomes" id="UP001162480"/>
    </source>
</evidence>
<dbReference type="InterPro" id="IPR036236">
    <property type="entry name" value="Znf_C2H2_sf"/>
</dbReference>
<keyword evidence="3 6" id="KW-0863">Zinc-finger</keyword>
<evidence type="ECO:0000256" key="2">
    <source>
        <dbReference type="ARBA" id="ARBA00022737"/>
    </source>
</evidence>
<keyword evidence="7" id="KW-0472">Membrane</keyword>
<evidence type="ECO:0000259" key="8">
    <source>
        <dbReference type="PROSITE" id="PS50157"/>
    </source>
</evidence>
<dbReference type="EMBL" id="OX597841">
    <property type="protein sequence ID" value="CAI9742537.1"/>
    <property type="molecule type" value="Genomic_DNA"/>
</dbReference>
<feature type="transmembrane region" description="Helical" evidence="7">
    <location>
        <begin position="70"/>
        <end position="88"/>
    </location>
</feature>
<protein>
    <submittedName>
        <fullName evidence="9">Zinc finger protein 271-like</fullName>
    </submittedName>
</protein>
<dbReference type="FunFam" id="3.30.160.60:FF:001732">
    <property type="entry name" value="Zgc:162936"/>
    <property type="match status" value="1"/>
</dbReference>
<keyword evidence="5" id="KW-0539">Nucleus</keyword>
<dbReference type="PROSITE" id="PS50157">
    <property type="entry name" value="ZINC_FINGER_C2H2_2"/>
    <property type="match status" value="1"/>
</dbReference>
<evidence type="ECO:0000256" key="6">
    <source>
        <dbReference type="PROSITE-ProRule" id="PRU00042"/>
    </source>
</evidence>
<gene>
    <name evidence="9" type="ORF">OCTVUL_1B025373</name>
</gene>
<evidence type="ECO:0000313" key="9">
    <source>
        <dbReference type="EMBL" id="CAI9742537.1"/>
    </source>
</evidence>
<accession>A0AA36FLV4</accession>
<proteinExistence type="predicted"/>
<dbReference type="PROSITE" id="PS00028">
    <property type="entry name" value="ZINC_FINGER_C2H2_1"/>
    <property type="match status" value="1"/>
</dbReference>
<evidence type="ECO:0000256" key="4">
    <source>
        <dbReference type="ARBA" id="ARBA00022833"/>
    </source>
</evidence>
<evidence type="ECO:0000256" key="5">
    <source>
        <dbReference type="ARBA" id="ARBA00023242"/>
    </source>
</evidence>
<dbReference type="GO" id="GO:0000978">
    <property type="term" value="F:RNA polymerase II cis-regulatory region sequence-specific DNA binding"/>
    <property type="evidence" value="ECO:0007669"/>
    <property type="project" value="TreeGrafter"/>
</dbReference>
<dbReference type="PANTHER" id="PTHR23235:SF142">
    <property type="entry name" value="ZINC FINGER PROTEIN 384"/>
    <property type="match status" value="1"/>
</dbReference>
<dbReference type="FunFam" id="3.30.160.60:FF:002343">
    <property type="entry name" value="Zinc finger protein 33A"/>
    <property type="match status" value="1"/>
</dbReference>
<dbReference type="AlphaFoldDB" id="A0AA36FLV4"/>
<evidence type="ECO:0000256" key="1">
    <source>
        <dbReference type="ARBA" id="ARBA00022723"/>
    </source>
</evidence>
<keyword evidence="7" id="KW-0812">Transmembrane</keyword>
<dbReference type="SMART" id="SM00355">
    <property type="entry name" value="ZnF_C2H2"/>
    <property type="match status" value="1"/>
</dbReference>
<dbReference type="GO" id="GO:0008270">
    <property type="term" value="F:zinc ion binding"/>
    <property type="evidence" value="ECO:0007669"/>
    <property type="project" value="UniProtKB-KW"/>
</dbReference>
<dbReference type="InterPro" id="IPR013087">
    <property type="entry name" value="Znf_C2H2_type"/>
</dbReference>
<keyword evidence="10" id="KW-1185">Reference proteome</keyword>
<feature type="domain" description="C2H2-type" evidence="8">
    <location>
        <begin position="25"/>
        <end position="52"/>
    </location>
</feature>
<sequence>MASFLVYVISKNDIIKRIHTGEEPYHCDICGKSFSNKKSLTIHKRIHTGEKPHHCDICGKSFSVKSVNCISFYMLPLLLIFVLLDVILSCDF</sequence>
<dbReference type="Proteomes" id="UP001162480">
    <property type="component" value="Chromosome 28"/>
</dbReference>
<name>A0AA36FLV4_OCTVU</name>
<dbReference type="Pfam" id="PF00096">
    <property type="entry name" value="zf-C2H2"/>
    <property type="match status" value="1"/>
</dbReference>
<dbReference type="GO" id="GO:0000981">
    <property type="term" value="F:DNA-binding transcription factor activity, RNA polymerase II-specific"/>
    <property type="evidence" value="ECO:0007669"/>
    <property type="project" value="TreeGrafter"/>
</dbReference>